<sequence length="60" mass="6471">MAEMVCPVSFVDDGNTPRQKRPTAGRARGTETKGSRGRPSLMPPAGDVRTQKWTADVCVP</sequence>
<evidence type="ECO:0000313" key="2">
    <source>
        <dbReference type="EnsemblPlants" id="MELO3C028089.2.1"/>
    </source>
</evidence>
<organism evidence="2">
    <name type="scientific">Cucumis melo</name>
    <name type="common">Muskmelon</name>
    <dbReference type="NCBI Taxonomy" id="3656"/>
    <lineage>
        <taxon>Eukaryota</taxon>
        <taxon>Viridiplantae</taxon>
        <taxon>Streptophyta</taxon>
        <taxon>Embryophyta</taxon>
        <taxon>Tracheophyta</taxon>
        <taxon>Spermatophyta</taxon>
        <taxon>Magnoliopsida</taxon>
        <taxon>eudicotyledons</taxon>
        <taxon>Gunneridae</taxon>
        <taxon>Pentapetalae</taxon>
        <taxon>rosids</taxon>
        <taxon>fabids</taxon>
        <taxon>Cucurbitales</taxon>
        <taxon>Cucurbitaceae</taxon>
        <taxon>Benincaseae</taxon>
        <taxon>Cucumis</taxon>
    </lineage>
</organism>
<dbReference type="Gramene" id="MELO3C028089.2.1">
    <property type="protein sequence ID" value="MELO3C028089.2.1"/>
    <property type="gene ID" value="MELO3C028089.2"/>
</dbReference>
<evidence type="ECO:0000256" key="1">
    <source>
        <dbReference type="SAM" id="MobiDB-lite"/>
    </source>
</evidence>
<reference evidence="2" key="1">
    <citation type="submission" date="2023-03" db="UniProtKB">
        <authorList>
            <consortium name="EnsemblPlants"/>
        </authorList>
    </citation>
    <scope>IDENTIFICATION</scope>
</reference>
<accession>A0A9I9E3D1</accession>
<dbReference type="AlphaFoldDB" id="A0A9I9E3D1"/>
<proteinExistence type="predicted"/>
<name>A0A9I9E3D1_CUCME</name>
<dbReference type="EnsemblPlants" id="MELO3C028089.2.1">
    <property type="protein sequence ID" value="MELO3C028089.2.1"/>
    <property type="gene ID" value="MELO3C028089.2"/>
</dbReference>
<protein>
    <submittedName>
        <fullName evidence="2">Uncharacterized protein</fullName>
    </submittedName>
</protein>
<feature type="region of interest" description="Disordered" evidence="1">
    <location>
        <begin position="1"/>
        <end position="60"/>
    </location>
</feature>